<evidence type="ECO:0000313" key="1">
    <source>
        <dbReference type="Proteomes" id="UP000504608"/>
    </source>
</evidence>
<organism evidence="1 2">
    <name type="scientific">Cucurbita maxima</name>
    <name type="common">Pumpkin</name>
    <name type="synonym">Winter squash</name>
    <dbReference type="NCBI Taxonomy" id="3661"/>
    <lineage>
        <taxon>Eukaryota</taxon>
        <taxon>Viridiplantae</taxon>
        <taxon>Streptophyta</taxon>
        <taxon>Embryophyta</taxon>
        <taxon>Tracheophyta</taxon>
        <taxon>Spermatophyta</taxon>
        <taxon>Magnoliopsida</taxon>
        <taxon>eudicotyledons</taxon>
        <taxon>Gunneridae</taxon>
        <taxon>Pentapetalae</taxon>
        <taxon>rosids</taxon>
        <taxon>fabids</taxon>
        <taxon>Cucurbitales</taxon>
        <taxon>Cucurbitaceae</taxon>
        <taxon>Cucurbiteae</taxon>
        <taxon>Cucurbita</taxon>
    </lineage>
</organism>
<dbReference type="KEGG" id="cmax:111478650"/>
<dbReference type="RefSeq" id="XP_022978792.1">
    <property type="nucleotide sequence ID" value="XM_023123024.1"/>
</dbReference>
<accession>A0A6J1IM21</accession>
<dbReference type="AlphaFoldDB" id="A0A6J1IM21"/>
<gene>
    <name evidence="2" type="primary">LOC111478650</name>
</gene>
<evidence type="ECO:0000313" key="2">
    <source>
        <dbReference type="RefSeq" id="XP_022978792.1"/>
    </source>
</evidence>
<reference evidence="2" key="1">
    <citation type="submission" date="2025-08" db="UniProtKB">
        <authorList>
            <consortium name="RefSeq"/>
        </authorList>
    </citation>
    <scope>IDENTIFICATION</scope>
    <source>
        <tissue evidence="2">Young leaves</tissue>
    </source>
</reference>
<dbReference type="Proteomes" id="UP000504608">
    <property type="component" value="Unplaced"/>
</dbReference>
<sequence length="142" mass="15478">MGNYGYGSSTDSFRECAILSGGSSSGVGSRNHNMGSWIRVDRRSSPAAVAAAAADIFEKTKYVEEYMEDEEEEEQEIETLPLFPIHGGDRNLSGFCSMRQEYSDSFYTTTWYGSSDDGAAGSRTSLELSLNSYATISPDDGM</sequence>
<dbReference type="GeneID" id="111478650"/>
<protein>
    <submittedName>
        <fullName evidence="2">Protein WUSCHEL-like</fullName>
    </submittedName>
</protein>
<name>A0A6J1IM21_CUCMA</name>
<keyword evidence="1" id="KW-1185">Reference proteome</keyword>
<dbReference type="OrthoDB" id="773671at2759"/>
<proteinExistence type="predicted"/>